<dbReference type="Proteomes" id="UP000265520">
    <property type="component" value="Unassembled WGS sequence"/>
</dbReference>
<evidence type="ECO:0000313" key="2">
    <source>
        <dbReference type="Proteomes" id="UP000265520"/>
    </source>
</evidence>
<reference evidence="1 2" key="1">
    <citation type="journal article" date="2018" name="Front. Plant Sci.">
        <title>Red Clover (Trifolium pratense) and Zigzag Clover (T. medium) - A Picture of Genomic Similarities and Differences.</title>
        <authorList>
            <person name="Dluhosova J."/>
            <person name="Istvanek J."/>
            <person name="Nedelnik J."/>
            <person name="Repkova J."/>
        </authorList>
    </citation>
    <scope>NUCLEOTIDE SEQUENCE [LARGE SCALE GENOMIC DNA]</scope>
    <source>
        <strain evidence="2">cv. 10/8</strain>
        <tissue evidence="1">Leaf</tissue>
    </source>
</reference>
<dbReference type="AlphaFoldDB" id="A0A392VPL2"/>
<feature type="non-terminal residue" evidence="1">
    <location>
        <position position="25"/>
    </location>
</feature>
<dbReference type="EMBL" id="LXQA011242190">
    <property type="protein sequence ID" value="MCI90348.1"/>
    <property type="molecule type" value="Genomic_DNA"/>
</dbReference>
<keyword evidence="2" id="KW-1185">Reference proteome</keyword>
<accession>A0A392VPL2</accession>
<comment type="caution">
    <text evidence="1">The sequence shown here is derived from an EMBL/GenBank/DDBJ whole genome shotgun (WGS) entry which is preliminary data.</text>
</comment>
<sequence length="25" mass="3012">MCSWLDDCKFAPLRKVNKRSWVEAK</sequence>
<name>A0A392VPL2_9FABA</name>
<organism evidence="1 2">
    <name type="scientific">Trifolium medium</name>
    <dbReference type="NCBI Taxonomy" id="97028"/>
    <lineage>
        <taxon>Eukaryota</taxon>
        <taxon>Viridiplantae</taxon>
        <taxon>Streptophyta</taxon>
        <taxon>Embryophyta</taxon>
        <taxon>Tracheophyta</taxon>
        <taxon>Spermatophyta</taxon>
        <taxon>Magnoliopsida</taxon>
        <taxon>eudicotyledons</taxon>
        <taxon>Gunneridae</taxon>
        <taxon>Pentapetalae</taxon>
        <taxon>rosids</taxon>
        <taxon>fabids</taxon>
        <taxon>Fabales</taxon>
        <taxon>Fabaceae</taxon>
        <taxon>Papilionoideae</taxon>
        <taxon>50 kb inversion clade</taxon>
        <taxon>NPAAA clade</taxon>
        <taxon>Hologalegina</taxon>
        <taxon>IRL clade</taxon>
        <taxon>Trifolieae</taxon>
        <taxon>Trifolium</taxon>
    </lineage>
</organism>
<proteinExistence type="predicted"/>
<protein>
    <submittedName>
        <fullName evidence="1">Uncharacterized protein</fullName>
    </submittedName>
</protein>
<evidence type="ECO:0000313" key="1">
    <source>
        <dbReference type="EMBL" id="MCI90348.1"/>
    </source>
</evidence>